<protein>
    <submittedName>
        <fullName evidence="5">Putative regulatory protein</fullName>
    </submittedName>
</protein>
<evidence type="ECO:0000256" key="1">
    <source>
        <dbReference type="ARBA" id="ARBA00023015"/>
    </source>
</evidence>
<keyword evidence="1" id="KW-0805">Transcription regulation</keyword>
<dbReference type="SUPFAM" id="SSF46785">
    <property type="entry name" value="Winged helix' DNA-binding domain"/>
    <property type="match status" value="1"/>
</dbReference>
<sequence length="323" mass="34937">MWEIVNSLQALQAGYGKSALRDWRRSTAHALYRIGLAGRVRDRLFTIAPHATYFPDLLTPVEGGLGLEEALEAVLSTPRTRLRAEMAPLEGAPGAASWLDDLSAGRPRALAELGETLTAYYRGGVEPHWDLVRASVDGDLVERRQSHTHGGVHALLDGLRPMASWRFPVLEIAGHPSDRDVHLKGRGLLLIPSYFCRLHPVTIFNGALPQVLVFPVRRPDARVPPGNAAATGRLLGDTRAAVLRAVGAGSTTSDLARRLGVTPATISHHTGVLRDAGLIRSRRSATTVTHSLTSLGWSLLHRGGHDRGATWSKPASGPRRQGR</sequence>
<keyword evidence="3" id="KW-0804">Transcription</keyword>
<dbReference type="InterPro" id="IPR036388">
    <property type="entry name" value="WH-like_DNA-bd_sf"/>
</dbReference>
<dbReference type="CDD" id="cd00090">
    <property type="entry name" value="HTH_ARSR"/>
    <property type="match status" value="1"/>
</dbReference>
<dbReference type="PANTHER" id="PTHR43132">
    <property type="entry name" value="ARSENICAL RESISTANCE OPERON REPRESSOR ARSR-RELATED"/>
    <property type="match status" value="1"/>
</dbReference>
<evidence type="ECO:0000259" key="4">
    <source>
        <dbReference type="SMART" id="SM00418"/>
    </source>
</evidence>
<dbReference type="InterPro" id="IPR001845">
    <property type="entry name" value="HTH_ArsR_DNA-bd_dom"/>
</dbReference>
<dbReference type="InterPro" id="IPR036390">
    <property type="entry name" value="WH_DNA-bd_sf"/>
</dbReference>
<evidence type="ECO:0000256" key="2">
    <source>
        <dbReference type="ARBA" id="ARBA00023125"/>
    </source>
</evidence>
<dbReference type="AlphaFoldDB" id="A0A1M4ED13"/>
<feature type="domain" description="HTH arsR-type" evidence="4">
    <location>
        <begin position="230"/>
        <end position="301"/>
    </location>
</feature>
<proteinExistence type="predicted"/>
<dbReference type="SMART" id="SM00418">
    <property type="entry name" value="HTH_ARSR"/>
    <property type="match status" value="1"/>
</dbReference>
<dbReference type="PANTHER" id="PTHR43132:SF8">
    <property type="entry name" value="HTH-TYPE TRANSCRIPTIONAL REGULATOR KMTR"/>
    <property type="match status" value="1"/>
</dbReference>
<dbReference type="Pfam" id="PF12840">
    <property type="entry name" value="HTH_20"/>
    <property type="match status" value="1"/>
</dbReference>
<accession>A0A1M4ED13</accession>
<evidence type="ECO:0000256" key="3">
    <source>
        <dbReference type="ARBA" id="ARBA00023163"/>
    </source>
</evidence>
<dbReference type="InterPro" id="IPR051011">
    <property type="entry name" value="Metal_resp_trans_reg"/>
</dbReference>
<dbReference type="InterPro" id="IPR011991">
    <property type="entry name" value="ArsR-like_HTH"/>
</dbReference>
<dbReference type="GO" id="GO:0003700">
    <property type="term" value="F:DNA-binding transcription factor activity"/>
    <property type="evidence" value="ECO:0007669"/>
    <property type="project" value="InterPro"/>
</dbReference>
<name>A0A1M4ED13_9ACTN</name>
<dbReference type="GO" id="GO:0003677">
    <property type="term" value="F:DNA binding"/>
    <property type="evidence" value="ECO:0007669"/>
    <property type="project" value="UniProtKB-KW"/>
</dbReference>
<organism evidence="5">
    <name type="scientific">Nonomuraea gerenzanensis</name>
    <dbReference type="NCBI Taxonomy" id="93944"/>
    <lineage>
        <taxon>Bacteria</taxon>
        <taxon>Bacillati</taxon>
        <taxon>Actinomycetota</taxon>
        <taxon>Actinomycetes</taxon>
        <taxon>Streptosporangiales</taxon>
        <taxon>Streptosporangiaceae</taxon>
        <taxon>Nonomuraea</taxon>
    </lineage>
</organism>
<keyword evidence="2" id="KW-0238">DNA-binding</keyword>
<reference evidence="5" key="1">
    <citation type="submission" date="2016-04" db="EMBL/GenBank/DDBJ databases">
        <authorList>
            <person name="Evans L.H."/>
            <person name="Alamgir A."/>
            <person name="Owens N."/>
            <person name="Weber N.D."/>
            <person name="Virtaneva K."/>
            <person name="Barbian K."/>
            <person name="Babar A."/>
            <person name="Rosenke K."/>
        </authorList>
    </citation>
    <scope>NUCLEOTIDE SEQUENCE</scope>
    <source>
        <strain evidence="5">Nono1</strain>
    </source>
</reference>
<evidence type="ECO:0000313" key="5">
    <source>
        <dbReference type="EMBL" id="SBO96815.1"/>
    </source>
</evidence>
<gene>
    <name evidence="5" type="ORF">BN4615_P6331</name>
</gene>
<dbReference type="EMBL" id="LT559118">
    <property type="protein sequence ID" value="SBO96815.1"/>
    <property type="molecule type" value="Genomic_DNA"/>
</dbReference>
<dbReference type="Gene3D" id="1.10.10.10">
    <property type="entry name" value="Winged helix-like DNA-binding domain superfamily/Winged helix DNA-binding domain"/>
    <property type="match status" value="1"/>
</dbReference>